<organism evidence="2 3">
    <name type="scientific">Brumimicrobium salinarum</name>
    <dbReference type="NCBI Taxonomy" id="2058658"/>
    <lineage>
        <taxon>Bacteria</taxon>
        <taxon>Pseudomonadati</taxon>
        <taxon>Bacteroidota</taxon>
        <taxon>Flavobacteriia</taxon>
        <taxon>Flavobacteriales</taxon>
        <taxon>Crocinitomicaceae</taxon>
        <taxon>Brumimicrobium</taxon>
    </lineage>
</organism>
<name>A0A2I0QYV4_9FLAO</name>
<evidence type="ECO:0000313" key="2">
    <source>
        <dbReference type="EMBL" id="PKR79498.1"/>
    </source>
</evidence>
<gene>
    <name evidence="2" type="ORF">CW751_14825</name>
</gene>
<feature type="domain" description="Transposase IS66 C-terminal" evidence="1">
    <location>
        <begin position="4"/>
        <end position="40"/>
    </location>
</feature>
<evidence type="ECO:0000313" key="3">
    <source>
        <dbReference type="Proteomes" id="UP000236654"/>
    </source>
</evidence>
<accession>A0A2I0QYV4</accession>
<keyword evidence="3" id="KW-1185">Reference proteome</keyword>
<dbReference type="EMBL" id="PJNI01000027">
    <property type="protein sequence ID" value="PKR79498.1"/>
    <property type="molecule type" value="Genomic_DNA"/>
</dbReference>
<dbReference type="AlphaFoldDB" id="A0A2I0QYV4"/>
<dbReference type="Pfam" id="PF13817">
    <property type="entry name" value="DDE_Tnp_IS66_C"/>
    <property type="match status" value="1"/>
</dbReference>
<dbReference type="RefSeq" id="WP_101335809.1">
    <property type="nucleotide sequence ID" value="NZ_PJNI01000027.1"/>
</dbReference>
<evidence type="ECO:0000259" key="1">
    <source>
        <dbReference type="Pfam" id="PF13817"/>
    </source>
</evidence>
<comment type="caution">
    <text evidence="2">The sequence shown here is derived from an EMBL/GenBank/DDBJ whole genome shotgun (WGS) entry which is preliminary data.</text>
</comment>
<protein>
    <recommendedName>
        <fullName evidence="1">Transposase IS66 C-terminal domain-containing protein</fullName>
    </recommendedName>
</protein>
<dbReference type="Proteomes" id="UP000236654">
    <property type="component" value="Unassembled WGS sequence"/>
</dbReference>
<dbReference type="OrthoDB" id="9760067at2"/>
<dbReference type="InterPro" id="IPR039552">
    <property type="entry name" value="IS66_C"/>
</dbReference>
<reference evidence="2 3" key="1">
    <citation type="submission" date="2017-12" db="EMBL/GenBank/DDBJ databases">
        <title>The draft genome sequence of Brumimicrobium saltpan LHR20.</title>
        <authorList>
            <person name="Do Z.-J."/>
            <person name="Luo H.-R."/>
        </authorList>
    </citation>
    <scope>NUCLEOTIDE SEQUENCE [LARGE SCALE GENOMIC DNA]</scope>
    <source>
        <strain evidence="2 3">LHR20</strain>
    </source>
</reference>
<sequence>MFYSFFACCKLNEINPQKWLQYVLENIADYKVNKLHELLPNNIDPEKLVNFKKFWEV</sequence>
<proteinExistence type="predicted"/>